<dbReference type="WBParaSite" id="ES5_v2.g16959.t1">
    <property type="protein sequence ID" value="ES5_v2.g16959.t1"/>
    <property type="gene ID" value="ES5_v2.g16959"/>
</dbReference>
<dbReference type="Proteomes" id="UP000887579">
    <property type="component" value="Unplaced"/>
</dbReference>
<evidence type="ECO:0000313" key="2">
    <source>
        <dbReference type="WBParaSite" id="ES5_v2.g16959.t1"/>
    </source>
</evidence>
<protein>
    <submittedName>
        <fullName evidence="2">Uncharacterized protein</fullName>
    </submittedName>
</protein>
<proteinExistence type="predicted"/>
<reference evidence="2" key="1">
    <citation type="submission" date="2022-11" db="UniProtKB">
        <authorList>
            <consortium name="WormBaseParasite"/>
        </authorList>
    </citation>
    <scope>IDENTIFICATION</scope>
</reference>
<name>A0AC34FI62_9BILA</name>
<evidence type="ECO:0000313" key="1">
    <source>
        <dbReference type="Proteomes" id="UP000887579"/>
    </source>
</evidence>
<sequence>MGNTESNLKKITVMNHQSQRLKIRADCDRMITNCSFSLSGKGVRVSEKHKTTMYYVVDTSDSFAYVAPGEQMDFTVEGDICYLTACLEDNTPLFINHGVPTNSFVSIKNNLPLLPSKKEDDAKRAVLVINNSNKEVRARVDWDAGVCSIDYSIAAKGYELQVNQDSEVYYQVNRQGYTTLQPNQQTIFYVNIPKPEFFKESDHTFFVTLQYINNDGEINEICKNYRRRMHKKVGNCISLNSRLYYTGPAFTVETDKNYGARFKKQRFRYLFYEQCIYAEQVRSYYMDNWEIFDDDD</sequence>
<organism evidence="1 2">
    <name type="scientific">Panagrolaimus sp. ES5</name>
    <dbReference type="NCBI Taxonomy" id="591445"/>
    <lineage>
        <taxon>Eukaryota</taxon>
        <taxon>Metazoa</taxon>
        <taxon>Ecdysozoa</taxon>
        <taxon>Nematoda</taxon>
        <taxon>Chromadorea</taxon>
        <taxon>Rhabditida</taxon>
        <taxon>Tylenchina</taxon>
        <taxon>Panagrolaimomorpha</taxon>
        <taxon>Panagrolaimoidea</taxon>
        <taxon>Panagrolaimidae</taxon>
        <taxon>Panagrolaimus</taxon>
    </lineage>
</organism>
<accession>A0AC34FI62</accession>